<dbReference type="Gene3D" id="3.20.20.80">
    <property type="entry name" value="Glycosidases"/>
    <property type="match status" value="1"/>
</dbReference>
<keyword evidence="5 9" id="KW-0378">Hydrolase</keyword>
<reference evidence="13" key="1">
    <citation type="submission" date="2016-10" db="EMBL/GenBank/DDBJ databases">
        <title>Comparative genomics uncovers the prolific and rare metabolic potential of the cyanobacterial genus Moorea.</title>
        <authorList>
            <person name="Leao T."/>
            <person name="Castelao G."/>
            <person name="Korobeynikov A."/>
            <person name="Monroe E.A."/>
            <person name="Podell S."/>
            <person name="Glukhov E."/>
            <person name="Allen E."/>
            <person name="Gerwick W.H."/>
            <person name="Gerwick L."/>
        </authorList>
    </citation>
    <scope>NUCLEOTIDE SEQUENCE [LARGE SCALE GENOMIC DNA]</scope>
    <source>
        <strain evidence="13">PAL-8-15-08-1</strain>
    </source>
</reference>
<feature type="domain" description="GH10" evidence="11">
    <location>
        <begin position="11"/>
        <end position="330"/>
    </location>
</feature>
<evidence type="ECO:0000256" key="9">
    <source>
        <dbReference type="RuleBase" id="RU361174"/>
    </source>
</evidence>
<dbReference type="InterPro" id="IPR017853">
    <property type="entry name" value="GH"/>
</dbReference>
<sequence length="336" mass="38815">MVQIQNKNNQSSTDTTLRSLTKERGISIGTAVQAKPLEEDDTYQEVLAREFNLVTPENAMKFGRLHPKRDRYDFTNPSTIVNFAQANQMQVYGHTLVWHNSLPDWLKKKEWSRQELIDILREHIYTVVSRFRGQILVWDVVNEAIENDGSLRKTIWLKGIGPEYIEMAFRWAHQADPQAKLFYNDYKGEELGKKSNAIYALVKDLQQRGVPIHGVGFQMHTSIKRPFNPKKVAANIKRLGELGLEVRITEMDVQIYDGKGTTEEKLAAQAEVYRDILRVCLDAPNCKSFATWGLSDNYSWIPYFFDRPDSPLLFDESYRPKPAYDALVEELQPADR</sequence>
<dbReference type="STRING" id="1458985.BJP34_17445"/>
<evidence type="ECO:0000256" key="2">
    <source>
        <dbReference type="ARBA" id="ARBA00007495"/>
    </source>
</evidence>
<dbReference type="GO" id="GO:0031176">
    <property type="term" value="F:endo-1,4-beta-xylanase activity"/>
    <property type="evidence" value="ECO:0007669"/>
    <property type="project" value="UniProtKB-EC"/>
</dbReference>
<protein>
    <recommendedName>
        <fullName evidence="9">Beta-xylanase</fullName>
        <ecNumber evidence="9">3.2.1.8</ecNumber>
    </recommendedName>
</protein>
<evidence type="ECO:0000256" key="8">
    <source>
        <dbReference type="ARBA" id="ARBA00023326"/>
    </source>
</evidence>
<dbReference type="EMBL" id="CP017599">
    <property type="protein sequence ID" value="AOX04366.1"/>
    <property type="molecule type" value="Genomic_DNA"/>
</dbReference>
<evidence type="ECO:0000313" key="12">
    <source>
        <dbReference type="EMBL" id="AOX04366.1"/>
    </source>
</evidence>
<dbReference type="Pfam" id="PF00331">
    <property type="entry name" value="Glyco_hydro_10"/>
    <property type="match status" value="1"/>
</dbReference>
<keyword evidence="3" id="KW-0858">Xylan degradation</keyword>
<evidence type="ECO:0000256" key="4">
    <source>
        <dbReference type="ARBA" id="ARBA00022729"/>
    </source>
</evidence>
<organism evidence="12 13">
    <name type="scientific">Moorena producens PAL-8-15-08-1</name>
    <dbReference type="NCBI Taxonomy" id="1458985"/>
    <lineage>
        <taxon>Bacteria</taxon>
        <taxon>Bacillati</taxon>
        <taxon>Cyanobacteriota</taxon>
        <taxon>Cyanophyceae</taxon>
        <taxon>Coleofasciculales</taxon>
        <taxon>Coleofasciculaceae</taxon>
        <taxon>Moorena</taxon>
    </lineage>
</organism>
<accession>A0A1D8U3V2</accession>
<dbReference type="PANTHER" id="PTHR31490">
    <property type="entry name" value="GLYCOSYL HYDROLASE"/>
    <property type="match status" value="1"/>
</dbReference>
<evidence type="ECO:0000256" key="7">
    <source>
        <dbReference type="ARBA" id="ARBA00023295"/>
    </source>
</evidence>
<dbReference type="Proteomes" id="UP000177870">
    <property type="component" value="Chromosome"/>
</dbReference>
<evidence type="ECO:0000256" key="3">
    <source>
        <dbReference type="ARBA" id="ARBA00022651"/>
    </source>
</evidence>
<keyword evidence="8 9" id="KW-0624">Polysaccharide degradation</keyword>
<comment type="similarity">
    <text evidence="2 9">Belongs to the glycosyl hydrolase 10 (cellulase F) family.</text>
</comment>
<comment type="catalytic activity">
    <reaction evidence="1 9">
        <text>Endohydrolysis of (1-&gt;4)-beta-D-xylosidic linkages in xylans.</text>
        <dbReference type="EC" id="3.2.1.8"/>
    </reaction>
</comment>
<keyword evidence="6 9" id="KW-0119">Carbohydrate metabolism</keyword>
<feature type="region of interest" description="Disordered" evidence="10">
    <location>
        <begin position="1"/>
        <end position="20"/>
    </location>
</feature>
<dbReference type="SUPFAM" id="SSF51445">
    <property type="entry name" value="(Trans)glycosidases"/>
    <property type="match status" value="1"/>
</dbReference>
<name>A0A1D8U3V2_9CYAN</name>
<gene>
    <name evidence="12" type="ORF">BJP34_17445</name>
</gene>
<feature type="compositionally biased region" description="Polar residues" evidence="10">
    <location>
        <begin position="1"/>
        <end position="19"/>
    </location>
</feature>
<evidence type="ECO:0000256" key="10">
    <source>
        <dbReference type="SAM" id="MobiDB-lite"/>
    </source>
</evidence>
<dbReference type="PANTHER" id="PTHR31490:SF88">
    <property type="entry name" value="BETA-XYLANASE"/>
    <property type="match status" value="1"/>
</dbReference>
<dbReference type="InterPro" id="IPR001000">
    <property type="entry name" value="GH10_dom"/>
</dbReference>
<evidence type="ECO:0000313" key="13">
    <source>
        <dbReference type="Proteomes" id="UP000177870"/>
    </source>
</evidence>
<keyword evidence="7 9" id="KW-0326">Glycosidase</keyword>
<dbReference type="SMART" id="SM00633">
    <property type="entry name" value="Glyco_10"/>
    <property type="match status" value="1"/>
</dbReference>
<evidence type="ECO:0000256" key="6">
    <source>
        <dbReference type="ARBA" id="ARBA00023277"/>
    </source>
</evidence>
<dbReference type="PROSITE" id="PS51760">
    <property type="entry name" value="GH10_2"/>
    <property type="match status" value="1"/>
</dbReference>
<dbReference type="KEGG" id="mpro:BJP34_17445"/>
<keyword evidence="4" id="KW-0732">Signal</keyword>
<dbReference type="InterPro" id="IPR044846">
    <property type="entry name" value="GH10"/>
</dbReference>
<evidence type="ECO:0000259" key="11">
    <source>
        <dbReference type="PROSITE" id="PS51760"/>
    </source>
</evidence>
<dbReference type="GO" id="GO:0045493">
    <property type="term" value="P:xylan catabolic process"/>
    <property type="evidence" value="ECO:0007669"/>
    <property type="project" value="UniProtKB-KW"/>
</dbReference>
<dbReference type="PRINTS" id="PR00134">
    <property type="entry name" value="GLHYDRLASE10"/>
</dbReference>
<dbReference type="AlphaFoldDB" id="A0A1D8U3V2"/>
<dbReference type="EC" id="3.2.1.8" evidence="9"/>
<proteinExistence type="inferred from homology"/>
<evidence type="ECO:0000256" key="1">
    <source>
        <dbReference type="ARBA" id="ARBA00000681"/>
    </source>
</evidence>
<evidence type="ECO:0000256" key="5">
    <source>
        <dbReference type="ARBA" id="ARBA00022801"/>
    </source>
</evidence>